<evidence type="ECO:0000256" key="2">
    <source>
        <dbReference type="ARBA" id="ARBA00022448"/>
    </source>
</evidence>
<evidence type="ECO:0000313" key="8">
    <source>
        <dbReference type="Proteomes" id="UP000887574"/>
    </source>
</evidence>
<dbReference type="InterPro" id="IPR039682">
    <property type="entry name" value="Sec8/EXOC4"/>
</dbReference>
<comment type="similarity">
    <text evidence="1 4">Belongs to the SEC8 family.</text>
</comment>
<dbReference type="PANTHER" id="PTHR14146">
    <property type="entry name" value="EXOCYST COMPLEX COMPONENT 4"/>
    <property type="match status" value="1"/>
</dbReference>
<feature type="domain" description="Exocyst complex component Sec8 N-terminal" evidence="6">
    <location>
        <begin position="72"/>
        <end position="158"/>
    </location>
</feature>
<dbReference type="PANTHER" id="PTHR14146:SF0">
    <property type="entry name" value="EXOCYST COMPLEX COMPONENT 4"/>
    <property type="match status" value="1"/>
</dbReference>
<keyword evidence="4" id="KW-0653">Protein transport</keyword>
<dbReference type="Pfam" id="PF04048">
    <property type="entry name" value="Sec8_N"/>
    <property type="match status" value="1"/>
</dbReference>
<reference evidence="9" key="1">
    <citation type="submission" date="2022-11" db="UniProtKB">
        <authorList>
            <consortium name="WormBaseParasite"/>
        </authorList>
    </citation>
    <scope>IDENTIFICATION</scope>
</reference>
<keyword evidence="8" id="KW-1185">Reference proteome</keyword>
<accession>A0A915D1Q5</accession>
<dbReference type="InterPro" id="IPR048485">
    <property type="entry name" value="COG5_helical"/>
</dbReference>
<dbReference type="Proteomes" id="UP000887574">
    <property type="component" value="Unplaced"/>
</dbReference>
<protein>
    <recommendedName>
        <fullName evidence="4">Exocyst complex component Sec8</fullName>
    </recommendedName>
</protein>
<evidence type="ECO:0000256" key="3">
    <source>
        <dbReference type="ARBA" id="ARBA00022483"/>
    </source>
</evidence>
<evidence type="ECO:0000259" key="6">
    <source>
        <dbReference type="Pfam" id="PF04048"/>
    </source>
</evidence>
<evidence type="ECO:0000256" key="1">
    <source>
        <dbReference type="ARBA" id="ARBA00010470"/>
    </source>
</evidence>
<dbReference type="GO" id="GO:0015031">
    <property type="term" value="P:protein transport"/>
    <property type="evidence" value="ECO:0007669"/>
    <property type="project" value="UniProtKB-KW"/>
</dbReference>
<evidence type="ECO:0000256" key="4">
    <source>
        <dbReference type="RuleBase" id="RU367079"/>
    </source>
</evidence>
<dbReference type="GO" id="GO:0032584">
    <property type="term" value="C:growth cone membrane"/>
    <property type="evidence" value="ECO:0007669"/>
    <property type="project" value="TreeGrafter"/>
</dbReference>
<feature type="region of interest" description="Disordered" evidence="5">
    <location>
        <begin position="1"/>
        <end position="29"/>
    </location>
</feature>
<evidence type="ECO:0000313" key="9">
    <source>
        <dbReference type="WBParaSite" id="jg14467"/>
    </source>
</evidence>
<dbReference type="GO" id="GO:0006904">
    <property type="term" value="P:vesicle docking involved in exocytosis"/>
    <property type="evidence" value="ECO:0007669"/>
    <property type="project" value="InterPro"/>
</dbReference>
<dbReference type="GO" id="GO:0006893">
    <property type="term" value="P:Golgi to plasma membrane transport"/>
    <property type="evidence" value="ECO:0007669"/>
    <property type="project" value="TreeGrafter"/>
</dbReference>
<dbReference type="Pfam" id="PF20649">
    <property type="entry name" value="COG5_C"/>
    <property type="match status" value="1"/>
</dbReference>
<organism evidence="8 9">
    <name type="scientific">Ditylenchus dipsaci</name>
    <dbReference type="NCBI Taxonomy" id="166011"/>
    <lineage>
        <taxon>Eukaryota</taxon>
        <taxon>Metazoa</taxon>
        <taxon>Ecdysozoa</taxon>
        <taxon>Nematoda</taxon>
        <taxon>Chromadorea</taxon>
        <taxon>Rhabditida</taxon>
        <taxon>Tylenchina</taxon>
        <taxon>Tylenchomorpha</taxon>
        <taxon>Sphaerularioidea</taxon>
        <taxon>Anguinidae</taxon>
        <taxon>Anguininae</taxon>
        <taxon>Ditylenchus</taxon>
    </lineage>
</organism>
<evidence type="ECO:0000259" key="7">
    <source>
        <dbReference type="Pfam" id="PF20649"/>
    </source>
</evidence>
<feature type="domain" description="Conserved oligomeric Golgi complex subunit 5 helical" evidence="7">
    <location>
        <begin position="293"/>
        <end position="420"/>
    </location>
</feature>
<keyword evidence="3 4" id="KW-0268">Exocytosis</keyword>
<comment type="function">
    <text evidence="4">Component of the exocyst complex involved in the docking of exocytic vesicles with fusion sites on the plasma membrane.</text>
</comment>
<evidence type="ECO:0000256" key="5">
    <source>
        <dbReference type="SAM" id="MobiDB-lite"/>
    </source>
</evidence>
<dbReference type="GO" id="GO:0007268">
    <property type="term" value="P:chemical synaptic transmission"/>
    <property type="evidence" value="ECO:0007669"/>
    <property type="project" value="TreeGrafter"/>
</dbReference>
<name>A0A915D1Q5_9BILA</name>
<dbReference type="InterPro" id="IPR007191">
    <property type="entry name" value="Sec8_exocyst_N"/>
</dbReference>
<dbReference type="GO" id="GO:0045202">
    <property type="term" value="C:synapse"/>
    <property type="evidence" value="ECO:0007669"/>
    <property type="project" value="TreeGrafter"/>
</dbReference>
<dbReference type="GO" id="GO:0006612">
    <property type="term" value="P:protein targeting to membrane"/>
    <property type="evidence" value="ECO:0007669"/>
    <property type="project" value="UniProtKB-UniRule"/>
</dbReference>
<proteinExistence type="inferred from homology"/>
<sequence>MDRFNRTGGLSKASNGPTPVPAARTNQVNKQDPISSGLLISVIKTLTSTVSDDQRQLERSRLEKGYEDSGLVIDRLLDEHQSDVSDCMNSFRKVSNGITNCRERIHNVKNALHTCKSLLQCRRDDLKKLWMESAEQRYMNNILQQIHEMKHMDQTIEQFVRNTKYCEAVGALKRADILLNGPLSQIDGLNQLRTNVTETSQTLFEKIVQDLLHSIVVVPFDIQNLELMKSIGDSVINESVVCVTIIARYACGVNSTGGGPSSTLPSHLLPIIASHQQRSDLAGASSSNYGATSKSNTSVNSEETSVLLSKINESLEALKVFDQLDSAVENILSKSTQICIRSINDSIALLRLIIKDGVADSSHLAQLVQVVIHQMRGAASRFALLTKELQRIKPSTGEMTPPKLLARFWETMQTVFETLLSNHLDICRSSNICSKSNYVEGSRPAGEDGEGEQEVVHRKNLFSFENTSFSSTSNSSLLKKKQLNLLCPSTPYNITAIFHLLNRFRNEIEKQLQEANGLTVKDEDQPCRSTFFSTLL</sequence>
<keyword evidence="2 4" id="KW-0813">Transport</keyword>
<dbReference type="GO" id="GO:0000145">
    <property type="term" value="C:exocyst"/>
    <property type="evidence" value="ECO:0007669"/>
    <property type="project" value="UniProtKB-UniRule"/>
</dbReference>
<dbReference type="GO" id="GO:0090522">
    <property type="term" value="P:vesicle tethering involved in exocytosis"/>
    <property type="evidence" value="ECO:0007669"/>
    <property type="project" value="UniProtKB-UniRule"/>
</dbReference>
<dbReference type="WBParaSite" id="jg14467">
    <property type="protein sequence ID" value="jg14467"/>
    <property type="gene ID" value="jg14467"/>
</dbReference>
<dbReference type="AlphaFoldDB" id="A0A915D1Q5"/>